<dbReference type="Proteomes" id="UP000282323">
    <property type="component" value="Unassembled WGS sequence"/>
</dbReference>
<dbReference type="PANTHER" id="PTHR43094">
    <property type="entry name" value="AMINOTRANSFERASE"/>
    <property type="match status" value="1"/>
</dbReference>
<dbReference type="Gene3D" id="3.40.640.10">
    <property type="entry name" value="Type I PLP-dependent aspartate aminotransferase-like (Major domain)"/>
    <property type="match status" value="1"/>
</dbReference>
<gene>
    <name evidence="5" type="ORF">EA473_21450</name>
</gene>
<evidence type="ECO:0000256" key="3">
    <source>
        <dbReference type="RuleBase" id="RU003560"/>
    </source>
</evidence>
<name>A0A3N6LNV9_NATCH</name>
<dbReference type="PANTHER" id="PTHR43094:SF1">
    <property type="entry name" value="AMINOTRANSFERASE CLASS-III"/>
    <property type="match status" value="1"/>
</dbReference>
<dbReference type="InterPro" id="IPR049704">
    <property type="entry name" value="Aminotrans_3_PPA_site"/>
</dbReference>
<evidence type="ECO:0000313" key="6">
    <source>
        <dbReference type="Proteomes" id="UP000282323"/>
    </source>
</evidence>
<dbReference type="Gene3D" id="3.90.1150.10">
    <property type="entry name" value="Aspartate Aminotransferase, domain 1"/>
    <property type="match status" value="1"/>
</dbReference>
<comment type="similarity">
    <text evidence="1 3">Belongs to the class-III pyridoxal-phosphate-dependent aminotransferase family.</text>
</comment>
<dbReference type="GO" id="GO:0008483">
    <property type="term" value="F:transaminase activity"/>
    <property type="evidence" value="ECO:0007669"/>
    <property type="project" value="UniProtKB-KW"/>
</dbReference>
<feature type="compositionally biased region" description="Polar residues" evidence="4">
    <location>
        <begin position="1"/>
        <end position="15"/>
    </location>
</feature>
<accession>A0A3N6LNV9</accession>
<dbReference type="GO" id="GO:0030170">
    <property type="term" value="F:pyridoxal phosphate binding"/>
    <property type="evidence" value="ECO:0007669"/>
    <property type="project" value="InterPro"/>
</dbReference>
<dbReference type="PROSITE" id="PS00600">
    <property type="entry name" value="AA_TRANSFER_CLASS_3"/>
    <property type="match status" value="1"/>
</dbReference>
<dbReference type="RefSeq" id="WP_124197584.1">
    <property type="nucleotide sequence ID" value="NZ_REGA01000030.1"/>
</dbReference>
<dbReference type="OrthoDB" id="6534at2157"/>
<dbReference type="InterPro" id="IPR015421">
    <property type="entry name" value="PyrdxlP-dep_Trfase_major"/>
</dbReference>
<evidence type="ECO:0000256" key="2">
    <source>
        <dbReference type="ARBA" id="ARBA00022898"/>
    </source>
</evidence>
<dbReference type="CDD" id="cd00610">
    <property type="entry name" value="OAT_like"/>
    <property type="match status" value="1"/>
</dbReference>
<keyword evidence="2 3" id="KW-0663">Pyridoxal phosphate</keyword>
<dbReference type="InterPro" id="IPR015424">
    <property type="entry name" value="PyrdxlP-dep_Trfase"/>
</dbReference>
<evidence type="ECO:0000256" key="4">
    <source>
        <dbReference type="SAM" id="MobiDB-lite"/>
    </source>
</evidence>
<proteinExistence type="inferred from homology"/>
<dbReference type="Pfam" id="PF00202">
    <property type="entry name" value="Aminotran_3"/>
    <property type="match status" value="1"/>
</dbReference>
<comment type="caution">
    <text evidence="5">The sequence shown here is derived from an EMBL/GenBank/DDBJ whole genome shotgun (WGS) entry which is preliminary data.</text>
</comment>
<dbReference type="SUPFAM" id="SSF53383">
    <property type="entry name" value="PLP-dependent transferases"/>
    <property type="match status" value="1"/>
</dbReference>
<evidence type="ECO:0000313" key="5">
    <source>
        <dbReference type="EMBL" id="RQG89727.1"/>
    </source>
</evidence>
<sequence>MSLNSEPDQRGSSAASIPHWYGPDDEPISLVDGSGAYVYDEAENEYLDFLAQLYCVNAGHDDQRIIEKMTEQANRIPYVSSSKRNATRNELANRLADVAPDSLSDVFFSISGSEANESAIQIAREYTGSQKVLTRWRSYHGSTYGAAGLTGDPETRSVVERHAAVTGVGKFLPPLVHRSPFDGDTPEEIGRQAAEHLEFVIRNEGPDSIAAILTEPIAGTSGAYPAPPGYFERVRELCDEYDILLISDEVIAGFGRCGDWFGIQTEGVEPDMITFAKGVTSAYVPLAGVLASDEIGDWLNETGIEVGQTFAGHPIGCAAGLGAMDAYEDGLIDNVRTLEGEFREGLEAIERRHEAVGSVHGRGFLWSVEFTDPETGEPYFDPRVDSGDNPAERVREIAAENGVLFGSGRPDVQVLLSPPLCIDSDQLEDALSVLDAAIDEVFG</sequence>
<dbReference type="AlphaFoldDB" id="A0A3N6LNV9"/>
<dbReference type="EMBL" id="REGA01000030">
    <property type="protein sequence ID" value="RQG89727.1"/>
    <property type="molecule type" value="Genomic_DNA"/>
</dbReference>
<reference evidence="5 6" key="1">
    <citation type="submission" date="2018-10" db="EMBL/GenBank/DDBJ databases">
        <title>Natrarchaeobius chitinivorans gen. nov., sp. nov., and Natrarchaeobius haloalkaliphilus sp. nov., alkaliphilic, chitin-utilizing haloarchaea from hypersaline alkaline lakes.</title>
        <authorList>
            <person name="Sorokin D.Y."/>
            <person name="Elcheninov A.G."/>
            <person name="Kostrikina N.A."/>
            <person name="Bale N.J."/>
            <person name="Sinninghe Damste J.S."/>
            <person name="Khijniak T.V."/>
            <person name="Kublanov I.V."/>
            <person name="Toshchakov S.V."/>
        </authorList>
    </citation>
    <scope>NUCLEOTIDE SEQUENCE [LARGE SCALE GENOMIC DNA]</scope>
    <source>
        <strain evidence="5 6">AArcht4T</strain>
    </source>
</reference>
<dbReference type="InterPro" id="IPR015422">
    <property type="entry name" value="PyrdxlP-dep_Trfase_small"/>
</dbReference>
<dbReference type="GO" id="GO:0005829">
    <property type="term" value="C:cytosol"/>
    <property type="evidence" value="ECO:0007669"/>
    <property type="project" value="TreeGrafter"/>
</dbReference>
<feature type="region of interest" description="Disordered" evidence="4">
    <location>
        <begin position="1"/>
        <end position="20"/>
    </location>
</feature>
<organism evidence="5 6">
    <name type="scientific">Natrarchaeobius chitinivorans</name>
    <dbReference type="NCBI Taxonomy" id="1679083"/>
    <lineage>
        <taxon>Archaea</taxon>
        <taxon>Methanobacteriati</taxon>
        <taxon>Methanobacteriota</taxon>
        <taxon>Stenosarchaea group</taxon>
        <taxon>Halobacteria</taxon>
        <taxon>Halobacteriales</taxon>
        <taxon>Natrialbaceae</taxon>
        <taxon>Natrarchaeobius</taxon>
    </lineage>
</organism>
<protein>
    <submittedName>
        <fullName evidence="5">Aminotransferase class III-fold pyridoxal phosphate-dependent enzyme</fullName>
    </submittedName>
</protein>
<dbReference type="InterPro" id="IPR005814">
    <property type="entry name" value="Aminotrans_3"/>
</dbReference>
<keyword evidence="5" id="KW-0808">Transferase</keyword>
<keyword evidence="5" id="KW-0032">Aminotransferase</keyword>
<keyword evidence="6" id="KW-1185">Reference proteome</keyword>
<evidence type="ECO:0000256" key="1">
    <source>
        <dbReference type="ARBA" id="ARBA00008954"/>
    </source>
</evidence>